<feature type="transmembrane region" description="Helical" evidence="8">
    <location>
        <begin position="21"/>
        <end position="43"/>
    </location>
</feature>
<keyword evidence="10" id="KW-1185">Reference proteome</keyword>
<dbReference type="GO" id="GO:0005886">
    <property type="term" value="C:plasma membrane"/>
    <property type="evidence" value="ECO:0007669"/>
    <property type="project" value="UniProtKB-SubCell"/>
</dbReference>
<feature type="transmembrane region" description="Helical" evidence="8">
    <location>
        <begin position="86"/>
        <end position="110"/>
    </location>
</feature>
<name>A0A927J9A3_9ACTN</name>
<feature type="transmembrane region" description="Helical" evidence="8">
    <location>
        <begin position="137"/>
        <end position="157"/>
    </location>
</feature>
<feature type="transmembrane region" description="Helical" evidence="8">
    <location>
        <begin position="376"/>
        <end position="397"/>
    </location>
</feature>
<organism evidence="9 10">
    <name type="scientific">Lolliginicoccus lacisalsi</name>
    <dbReference type="NCBI Taxonomy" id="2742202"/>
    <lineage>
        <taxon>Bacteria</taxon>
        <taxon>Bacillati</taxon>
        <taxon>Actinomycetota</taxon>
        <taxon>Actinomycetes</taxon>
        <taxon>Mycobacteriales</taxon>
        <taxon>Hoyosellaceae</taxon>
        <taxon>Lolliginicoccus</taxon>
    </lineage>
</organism>
<dbReference type="GO" id="GO:0030001">
    <property type="term" value="P:metal ion transport"/>
    <property type="evidence" value="ECO:0007669"/>
    <property type="project" value="UniProtKB-ARBA"/>
</dbReference>
<dbReference type="Proteomes" id="UP000642993">
    <property type="component" value="Unassembled WGS sequence"/>
</dbReference>
<dbReference type="PANTHER" id="PTHR32024:SF1">
    <property type="entry name" value="KTR SYSTEM POTASSIUM UPTAKE PROTEIN B"/>
    <property type="match status" value="1"/>
</dbReference>
<keyword evidence="5 8" id="KW-1133">Transmembrane helix</keyword>
<keyword evidence="7 8" id="KW-0472">Membrane</keyword>
<evidence type="ECO:0000256" key="7">
    <source>
        <dbReference type="ARBA" id="ARBA00023136"/>
    </source>
</evidence>
<keyword evidence="3" id="KW-1003">Cell membrane</keyword>
<evidence type="ECO:0000256" key="4">
    <source>
        <dbReference type="ARBA" id="ARBA00022692"/>
    </source>
</evidence>
<feature type="transmembrane region" description="Helical" evidence="8">
    <location>
        <begin position="324"/>
        <end position="355"/>
    </location>
</feature>
<keyword evidence="2" id="KW-0813">Transport</keyword>
<dbReference type="InterPro" id="IPR003445">
    <property type="entry name" value="Cat_transpt"/>
</dbReference>
<protein>
    <submittedName>
        <fullName evidence="9">TrkH family potassium uptake protein</fullName>
    </submittedName>
</protein>
<feature type="transmembrane region" description="Helical" evidence="8">
    <location>
        <begin position="255"/>
        <end position="274"/>
    </location>
</feature>
<sequence>MLRSAGGPSRARQLIGLFVRHPARVVASGFVVVVLTGTVLLMLPFSSASGDWTAPLPALFTATSAVCVTGLVVVDTGTYWSVFGQIVIGLLFQIGGMGVMTLASLLGIVVARRMGMRMQLIVQAETKELRLADVRRVAVGVVVVSLAIEAIVALIIGVRYYSTYTDSVLAAIGFALFHAASAFNNAGFGLRSDSMMAFTGDPWILLPIIAAFVLGGIGFPVLLEIGKHLRRERRARSKAGLPAGPPPRWSLHTRITVLATGVLAIVGIAAVLAFEFSNPSTLGPLGTGEKILAGVFQGLAPRTVGFNTIDVGQMNSATILVTDVLMFIGGGSAGTAGGIKVTTFAILGFVILAELRGQPTVHALDRRIPESVQRQALTIVLLSVAAIISSTILLLAISGHHAEAVMFEVISAFATVGLSMGITADLPALGHVVLIALMLIGRIGPVVVASALALQERPRRYELPAERPIVG</sequence>
<evidence type="ECO:0000256" key="3">
    <source>
        <dbReference type="ARBA" id="ARBA00022475"/>
    </source>
</evidence>
<evidence type="ECO:0000256" key="5">
    <source>
        <dbReference type="ARBA" id="ARBA00022989"/>
    </source>
</evidence>
<dbReference type="PANTHER" id="PTHR32024">
    <property type="entry name" value="TRK SYSTEM POTASSIUM UPTAKE PROTEIN TRKG-RELATED"/>
    <property type="match status" value="1"/>
</dbReference>
<evidence type="ECO:0000313" key="10">
    <source>
        <dbReference type="Proteomes" id="UP000642993"/>
    </source>
</evidence>
<evidence type="ECO:0000256" key="8">
    <source>
        <dbReference type="SAM" id="Phobius"/>
    </source>
</evidence>
<feature type="transmembrane region" description="Helical" evidence="8">
    <location>
        <begin position="203"/>
        <end position="226"/>
    </location>
</feature>
<feature type="transmembrane region" description="Helical" evidence="8">
    <location>
        <begin position="164"/>
        <end position="183"/>
    </location>
</feature>
<comment type="subcellular location">
    <subcellularLocation>
        <location evidence="1">Cell membrane</location>
        <topology evidence="1">Multi-pass membrane protein</topology>
    </subcellularLocation>
</comment>
<accession>A0A927J9A3</accession>
<evidence type="ECO:0000313" key="9">
    <source>
        <dbReference type="EMBL" id="MBD8504954.1"/>
    </source>
</evidence>
<evidence type="ECO:0000256" key="1">
    <source>
        <dbReference type="ARBA" id="ARBA00004651"/>
    </source>
</evidence>
<proteinExistence type="predicted"/>
<keyword evidence="4 8" id="KW-0812">Transmembrane</keyword>
<comment type="caution">
    <text evidence="9">The sequence shown here is derived from an EMBL/GenBank/DDBJ whole genome shotgun (WGS) entry which is preliminary data.</text>
</comment>
<dbReference type="Pfam" id="PF02386">
    <property type="entry name" value="TrkH"/>
    <property type="match status" value="1"/>
</dbReference>
<dbReference type="EMBL" id="JACYWE010000001">
    <property type="protein sequence ID" value="MBD8504954.1"/>
    <property type="molecule type" value="Genomic_DNA"/>
</dbReference>
<evidence type="ECO:0000256" key="6">
    <source>
        <dbReference type="ARBA" id="ARBA00023065"/>
    </source>
</evidence>
<dbReference type="RefSeq" id="WP_192037448.1">
    <property type="nucleotide sequence ID" value="NZ_JACYWE010000001.1"/>
</dbReference>
<feature type="transmembrane region" description="Helical" evidence="8">
    <location>
        <begin position="428"/>
        <end position="454"/>
    </location>
</feature>
<dbReference type="AlphaFoldDB" id="A0A927J9A3"/>
<dbReference type="GO" id="GO:0008324">
    <property type="term" value="F:monoatomic cation transmembrane transporter activity"/>
    <property type="evidence" value="ECO:0007669"/>
    <property type="project" value="InterPro"/>
</dbReference>
<evidence type="ECO:0000256" key="2">
    <source>
        <dbReference type="ARBA" id="ARBA00022448"/>
    </source>
</evidence>
<gene>
    <name evidence="9" type="ORF">HT102_00435</name>
</gene>
<reference evidence="9" key="1">
    <citation type="submission" date="2020-09" db="EMBL/GenBank/DDBJ databases">
        <title>Hoyosella lacisalsi sp. nov., a halotolerant actinobacterium isolated from soil of Lake Gudzhirganskoe.</title>
        <authorList>
            <person name="Yang Q."/>
            <person name="Guo P.Y."/>
            <person name="Liu S.W."/>
            <person name="Li F.N."/>
            <person name="Sun C.H."/>
        </authorList>
    </citation>
    <scope>NUCLEOTIDE SEQUENCE</scope>
    <source>
        <strain evidence="9">G463</strain>
    </source>
</reference>
<keyword evidence="6" id="KW-0406">Ion transport</keyword>
<feature type="transmembrane region" description="Helical" evidence="8">
    <location>
        <begin position="55"/>
        <end position="74"/>
    </location>
</feature>